<name>A0A836IS33_9TRYP</name>
<sequence>MVLTPHVASPPAAGSQERDPGDGLKEVLTKFVTDSMSDRPHDILEYMVSWGRERLHKIPDEVKGGTATAQSASRLSINPTPCTLITQPAVFSDTSDGADPEAGAEAANRLRHLAEKRAKRYHDIAQGTLDRYLVSLEDSDCDLVYIDSLRRKIADTRLQDMNARADSGAVAAQLEAVEKSEGTATEKARRLAALLREYEQRWEHEQHKQRRA</sequence>
<keyword evidence="3" id="KW-1185">Reference proteome</keyword>
<comment type="caution">
    <text evidence="2">The sequence shown here is derived from an EMBL/GenBank/DDBJ whole genome shotgun (WGS) entry which is preliminary data.</text>
</comment>
<dbReference type="AlphaFoldDB" id="A0A836IS33"/>
<protein>
    <submittedName>
        <fullName evidence="2">Uncharacterized protein</fullName>
    </submittedName>
</protein>
<organism evidence="2 3">
    <name type="scientific">Porcisia hertigi</name>
    <dbReference type="NCBI Taxonomy" id="2761500"/>
    <lineage>
        <taxon>Eukaryota</taxon>
        <taxon>Discoba</taxon>
        <taxon>Euglenozoa</taxon>
        <taxon>Kinetoplastea</taxon>
        <taxon>Metakinetoplastina</taxon>
        <taxon>Trypanosomatida</taxon>
        <taxon>Trypanosomatidae</taxon>
        <taxon>Leishmaniinae</taxon>
        <taxon>Porcisia</taxon>
    </lineage>
</organism>
<dbReference type="OrthoDB" id="263483at2759"/>
<reference evidence="2 3" key="1">
    <citation type="submission" date="2021-02" db="EMBL/GenBank/DDBJ databases">
        <title>Porcisia hertigi Genome sequencing and assembly.</title>
        <authorList>
            <person name="Almutairi H."/>
            <person name="Gatherer D."/>
        </authorList>
    </citation>
    <scope>NUCLEOTIDE SEQUENCE [LARGE SCALE GENOMIC DNA]</scope>
    <source>
        <strain evidence="2 3">C119</strain>
    </source>
</reference>
<proteinExistence type="predicted"/>
<dbReference type="GeneID" id="94290280"/>
<dbReference type="RefSeq" id="XP_067756387.1">
    <property type="nucleotide sequence ID" value="XM_067900203.1"/>
</dbReference>
<dbReference type="KEGG" id="phet:94290280"/>
<gene>
    <name evidence="2" type="ORF">JKF63_04210</name>
</gene>
<evidence type="ECO:0000313" key="2">
    <source>
        <dbReference type="EMBL" id="KAG5501940.1"/>
    </source>
</evidence>
<dbReference type="Proteomes" id="UP000674318">
    <property type="component" value="Unassembled WGS sequence"/>
</dbReference>
<accession>A0A836IS33</accession>
<feature type="region of interest" description="Disordered" evidence="1">
    <location>
        <begin position="1"/>
        <end position="23"/>
    </location>
</feature>
<evidence type="ECO:0000313" key="3">
    <source>
        <dbReference type="Proteomes" id="UP000674318"/>
    </source>
</evidence>
<dbReference type="EMBL" id="JAFJZO010000026">
    <property type="protein sequence ID" value="KAG5501940.1"/>
    <property type="molecule type" value="Genomic_DNA"/>
</dbReference>
<evidence type="ECO:0000256" key="1">
    <source>
        <dbReference type="SAM" id="MobiDB-lite"/>
    </source>
</evidence>